<feature type="transmembrane region" description="Helical" evidence="1">
    <location>
        <begin position="23"/>
        <end position="42"/>
    </location>
</feature>
<sequence length="192" mass="21825">MTGFLISLFVFWRKLKDDYSSQIIFSLAFFILLGVFLGYAVSRWAFSNWFFWLELAGAFIGLTLGVLKFKTRFYEILEAMVVSILPVLAIFFLNDSVSNSSLVSFIAFTTILFLIFVYYLLDVHYKEFSWYKSGKIGFSGLAVLGLLFLIRAGVAIFYTGVLSFVGKSEVFFSGIFAFTSFLVIFNLGNVKK</sequence>
<organism evidence="2 3">
    <name type="scientific">Candidatus Woesebacteria bacterium GW2011_GWA2_40_7</name>
    <dbReference type="NCBI Taxonomy" id="1618562"/>
    <lineage>
        <taxon>Bacteria</taxon>
        <taxon>Candidatus Woeseibacteriota</taxon>
    </lineage>
</organism>
<name>A0A0G0VKY2_9BACT</name>
<protein>
    <submittedName>
        <fullName evidence="2">Uncharacterized protein</fullName>
    </submittedName>
</protein>
<feature type="transmembrane region" description="Helical" evidence="1">
    <location>
        <begin position="76"/>
        <end position="94"/>
    </location>
</feature>
<evidence type="ECO:0000313" key="3">
    <source>
        <dbReference type="Proteomes" id="UP000034013"/>
    </source>
</evidence>
<feature type="transmembrane region" description="Helical" evidence="1">
    <location>
        <begin position="141"/>
        <end position="164"/>
    </location>
</feature>
<dbReference type="AlphaFoldDB" id="A0A0G0VKY2"/>
<dbReference type="Proteomes" id="UP000034013">
    <property type="component" value="Unassembled WGS sequence"/>
</dbReference>
<accession>A0A0G0VKY2</accession>
<keyword evidence="1" id="KW-1133">Transmembrane helix</keyword>
<proteinExistence type="predicted"/>
<gene>
    <name evidence="2" type="ORF">UU16_C0039G0017</name>
</gene>
<feature type="transmembrane region" description="Helical" evidence="1">
    <location>
        <begin position="48"/>
        <end position="69"/>
    </location>
</feature>
<keyword evidence="1" id="KW-0472">Membrane</keyword>
<feature type="transmembrane region" description="Helical" evidence="1">
    <location>
        <begin position="100"/>
        <end position="121"/>
    </location>
</feature>
<evidence type="ECO:0000313" key="2">
    <source>
        <dbReference type="EMBL" id="KKR72565.1"/>
    </source>
</evidence>
<keyword evidence="1" id="KW-0812">Transmembrane</keyword>
<dbReference type="EMBL" id="LBZO01000039">
    <property type="protein sequence ID" value="KKR72565.1"/>
    <property type="molecule type" value="Genomic_DNA"/>
</dbReference>
<comment type="caution">
    <text evidence="2">The sequence shown here is derived from an EMBL/GenBank/DDBJ whole genome shotgun (WGS) entry which is preliminary data.</text>
</comment>
<evidence type="ECO:0000256" key="1">
    <source>
        <dbReference type="SAM" id="Phobius"/>
    </source>
</evidence>
<reference evidence="2 3" key="1">
    <citation type="journal article" date="2015" name="Nature">
        <title>rRNA introns, odd ribosomes, and small enigmatic genomes across a large radiation of phyla.</title>
        <authorList>
            <person name="Brown C.T."/>
            <person name="Hug L.A."/>
            <person name="Thomas B.C."/>
            <person name="Sharon I."/>
            <person name="Castelle C.J."/>
            <person name="Singh A."/>
            <person name="Wilkins M.J."/>
            <person name="Williams K.H."/>
            <person name="Banfield J.F."/>
        </authorList>
    </citation>
    <scope>NUCLEOTIDE SEQUENCE [LARGE SCALE GENOMIC DNA]</scope>
</reference>
<feature type="transmembrane region" description="Helical" evidence="1">
    <location>
        <begin position="170"/>
        <end position="188"/>
    </location>
</feature>